<comment type="subcellular location">
    <subcellularLocation>
        <location evidence="2">Cell membrane</location>
        <topology evidence="2">Peripheral membrane protein</topology>
        <orientation evidence="2">Cytoplasmic side</orientation>
    </subcellularLocation>
</comment>
<evidence type="ECO:0000313" key="3">
    <source>
        <dbReference type="EMBL" id="MBC8537036.1"/>
    </source>
</evidence>
<dbReference type="Pfam" id="PF01809">
    <property type="entry name" value="YidD"/>
    <property type="match status" value="1"/>
</dbReference>
<comment type="similarity">
    <text evidence="2">Belongs to the UPF0161 family.</text>
</comment>
<sequence>MKRFLIALIRGYRKYISPYKRPCCRFTPTCSQYALEAIGRYGALRGSWLALRRILKCHPFHRGGYDPVP</sequence>
<dbReference type="PANTHER" id="PTHR33383:SF1">
    <property type="entry name" value="MEMBRANE PROTEIN INSERTION EFFICIENCY FACTOR-RELATED"/>
    <property type="match status" value="1"/>
</dbReference>
<dbReference type="SMART" id="SM01234">
    <property type="entry name" value="Haemolytic"/>
    <property type="match status" value="1"/>
</dbReference>
<dbReference type="EMBL" id="JACRSP010000005">
    <property type="protein sequence ID" value="MBC8537036.1"/>
    <property type="molecule type" value="Genomic_DNA"/>
</dbReference>
<comment type="caution">
    <text evidence="3">The sequence shown here is derived from an EMBL/GenBank/DDBJ whole genome shotgun (WGS) entry which is preliminary data.</text>
</comment>
<keyword evidence="2" id="KW-1003">Cell membrane</keyword>
<dbReference type="HAMAP" id="MF_00386">
    <property type="entry name" value="UPF0161_YidD"/>
    <property type="match status" value="1"/>
</dbReference>
<keyword evidence="1 2" id="KW-0472">Membrane</keyword>
<dbReference type="NCBIfam" id="TIGR00278">
    <property type="entry name" value="membrane protein insertion efficiency factor YidD"/>
    <property type="match status" value="1"/>
</dbReference>
<comment type="function">
    <text evidence="2">Could be involved in insertion of integral membrane proteins into the membrane.</text>
</comment>
<protein>
    <recommendedName>
        <fullName evidence="2">Putative membrane protein insertion efficiency factor</fullName>
    </recommendedName>
</protein>
<dbReference type="GO" id="GO:0005886">
    <property type="term" value="C:plasma membrane"/>
    <property type="evidence" value="ECO:0007669"/>
    <property type="project" value="UniProtKB-SubCell"/>
</dbReference>
<dbReference type="Proteomes" id="UP000620366">
    <property type="component" value="Unassembled WGS sequence"/>
</dbReference>
<proteinExistence type="inferred from homology"/>
<keyword evidence="4" id="KW-1185">Reference proteome</keyword>
<dbReference type="PANTHER" id="PTHR33383">
    <property type="entry name" value="MEMBRANE PROTEIN INSERTION EFFICIENCY FACTOR-RELATED"/>
    <property type="match status" value="1"/>
</dbReference>
<organism evidence="3 4">
    <name type="scientific">Feifania hominis</name>
    <dbReference type="NCBI Taxonomy" id="2763660"/>
    <lineage>
        <taxon>Bacteria</taxon>
        <taxon>Bacillati</taxon>
        <taxon>Bacillota</taxon>
        <taxon>Clostridia</taxon>
        <taxon>Eubacteriales</taxon>
        <taxon>Feifaniaceae</taxon>
        <taxon>Feifania</taxon>
    </lineage>
</organism>
<dbReference type="AlphaFoldDB" id="A0A926HVV8"/>
<evidence type="ECO:0000256" key="1">
    <source>
        <dbReference type="ARBA" id="ARBA00023136"/>
    </source>
</evidence>
<gene>
    <name evidence="3" type="primary">yidD</name>
    <name evidence="3" type="ORF">H8695_10085</name>
</gene>
<accession>A0A926HVV8</accession>
<name>A0A926HVV8_9FIRM</name>
<dbReference type="InterPro" id="IPR002696">
    <property type="entry name" value="Membr_insert_effic_factor_YidD"/>
</dbReference>
<reference evidence="3" key="1">
    <citation type="submission" date="2020-08" db="EMBL/GenBank/DDBJ databases">
        <title>Genome public.</title>
        <authorList>
            <person name="Liu C."/>
            <person name="Sun Q."/>
        </authorList>
    </citation>
    <scope>NUCLEOTIDE SEQUENCE</scope>
    <source>
        <strain evidence="3">BX7</strain>
    </source>
</reference>
<evidence type="ECO:0000256" key="2">
    <source>
        <dbReference type="HAMAP-Rule" id="MF_00386"/>
    </source>
</evidence>
<evidence type="ECO:0000313" key="4">
    <source>
        <dbReference type="Proteomes" id="UP000620366"/>
    </source>
</evidence>